<dbReference type="SUPFAM" id="SSF53850">
    <property type="entry name" value="Periplasmic binding protein-like II"/>
    <property type="match status" value="1"/>
</dbReference>
<accession>A0ABY4GM16</accession>
<dbReference type="Proteomes" id="UP000831537">
    <property type="component" value="Chromosome"/>
</dbReference>
<feature type="chain" id="PRO_5047390102" evidence="2">
    <location>
        <begin position="20"/>
        <end position="428"/>
    </location>
</feature>
<dbReference type="InterPro" id="IPR050490">
    <property type="entry name" value="Bact_solute-bd_prot1"/>
</dbReference>
<proteinExistence type="predicted"/>
<keyword evidence="2" id="KW-0732">Signal</keyword>
<dbReference type="Gene3D" id="3.40.190.10">
    <property type="entry name" value="Periplasmic binding protein-like II"/>
    <property type="match status" value="2"/>
</dbReference>
<dbReference type="Pfam" id="PF01547">
    <property type="entry name" value="SBP_bac_1"/>
    <property type="match status" value="1"/>
</dbReference>
<keyword evidence="4" id="KW-1185">Reference proteome</keyword>
<feature type="signal peptide" evidence="2">
    <location>
        <begin position="1"/>
        <end position="19"/>
    </location>
</feature>
<dbReference type="EMBL" id="CP095071">
    <property type="protein sequence ID" value="UOQ85259.1"/>
    <property type="molecule type" value="Genomic_DNA"/>
</dbReference>
<evidence type="ECO:0000256" key="1">
    <source>
        <dbReference type="SAM" id="MobiDB-lite"/>
    </source>
</evidence>
<feature type="region of interest" description="Disordered" evidence="1">
    <location>
        <begin position="246"/>
        <end position="266"/>
    </location>
</feature>
<dbReference type="PROSITE" id="PS51257">
    <property type="entry name" value="PROKAR_LIPOPROTEIN"/>
    <property type="match status" value="1"/>
</dbReference>
<reference evidence="3 4" key="1">
    <citation type="submission" date="2022-04" db="EMBL/GenBank/DDBJ databases">
        <title>Gracilibacillus sp. isolated from saltern.</title>
        <authorList>
            <person name="Won M."/>
            <person name="Lee C.-M."/>
            <person name="Woen H.-Y."/>
            <person name="Kwon S.-W."/>
        </authorList>
    </citation>
    <scope>NUCLEOTIDE SEQUENCE [LARGE SCALE GENOMIC DNA]</scope>
    <source>
        <strain evidence="3 4">SSPM10-3</strain>
    </source>
</reference>
<sequence>MKKSSFILLTALSASLLTACGNIDEQQSSVSNKEEEVIIKIAWWGEQNRTDYTLEVIELFEEKHPGVHVEAEYAGWSDYWRRLAPQAAANELPDIIQMDLSYLTQYAESNQIADLSPYIGKQINIDHISDNAVSGGKINGGIFGFNLGYTTSAYYYNASILEEIGVDRIPVEWTWKEYKDFSVKAAEAGYATGEGVGETQVLFDYYLRTKGAKLFATGGSELGYEDDQFFIDFYAMQKQLIEIGAAPTPDQTAQRTGPEEDPLGNGESFGGVGWAAQFQAVQQHAEDRLDLHVPPVDEDGTNGLYLKPSMFFSIAKQSEHKELAAEFINFFVNNEQANELILADRGIPVSSEIKQLLREKVPEAQAEVFDYISWAEHNSQPMGGADPAFANEVIEVLQHLAEQIVYGQKTVEDAAKEFRIKAESILSQ</sequence>
<gene>
    <name evidence="3" type="ORF">MUN87_21890</name>
</gene>
<dbReference type="RefSeq" id="WP_244743961.1">
    <property type="nucleotide sequence ID" value="NZ_CP095071.1"/>
</dbReference>
<protein>
    <submittedName>
        <fullName evidence="3">Extracellular solute-binding protein</fullName>
    </submittedName>
</protein>
<evidence type="ECO:0000313" key="4">
    <source>
        <dbReference type="Proteomes" id="UP000831537"/>
    </source>
</evidence>
<evidence type="ECO:0000313" key="3">
    <source>
        <dbReference type="EMBL" id="UOQ85259.1"/>
    </source>
</evidence>
<dbReference type="InterPro" id="IPR006059">
    <property type="entry name" value="SBP"/>
</dbReference>
<evidence type="ECO:0000256" key="2">
    <source>
        <dbReference type="SAM" id="SignalP"/>
    </source>
</evidence>
<organism evidence="3 4">
    <name type="scientific">Gracilibacillus salinarum</name>
    <dbReference type="NCBI Taxonomy" id="2932255"/>
    <lineage>
        <taxon>Bacteria</taxon>
        <taxon>Bacillati</taxon>
        <taxon>Bacillota</taxon>
        <taxon>Bacilli</taxon>
        <taxon>Bacillales</taxon>
        <taxon>Bacillaceae</taxon>
        <taxon>Gracilibacillus</taxon>
    </lineage>
</organism>
<name>A0ABY4GM16_9BACI</name>
<dbReference type="PANTHER" id="PTHR43649">
    <property type="entry name" value="ARABINOSE-BINDING PROTEIN-RELATED"/>
    <property type="match status" value="1"/>
</dbReference>
<dbReference type="PANTHER" id="PTHR43649:SF11">
    <property type="entry name" value="ABC TRANSPORTER SUBSTRATE-BINDING PROTEIN YESO-RELATED"/>
    <property type="match status" value="1"/>
</dbReference>